<dbReference type="InterPro" id="IPR027417">
    <property type="entry name" value="P-loop_NTPase"/>
</dbReference>
<evidence type="ECO:0000313" key="1">
    <source>
        <dbReference type="EMBL" id="MBG0779283.1"/>
    </source>
</evidence>
<dbReference type="SUPFAM" id="SSF52540">
    <property type="entry name" value="P-loop containing nucleoside triphosphate hydrolases"/>
    <property type="match status" value="1"/>
</dbReference>
<dbReference type="InterPro" id="IPR050678">
    <property type="entry name" value="DNA_Partitioning_ATPase"/>
</dbReference>
<dbReference type="Gene3D" id="3.40.50.300">
    <property type="entry name" value="P-loop containing nucleotide triphosphate hydrolases"/>
    <property type="match status" value="1"/>
</dbReference>
<sequence>GLAALFGVEDQVRSAHHGVADLLVALDMGEEPDVNEHLIPVDDKGNLFLIPAGNISAAYANTLTLLDPGAWYRESENPLKKLMALVRNSLSFKPDVILVDSRTGLTTLSAPLIFEQADLAIVVFYPHSQTRLGTQLLVQGLQNAVTYRKHRRLAPEPRFIASPLPAGEIGKKYQLRASEWVSEWMGLDPGAAESDEMLHAVPYSEALAASDKIDYEPQKSQIFQPVADWVMRFLPSEKEDKVAGTVGKNKKGILESLSFSADTTERQESTFFENTFLTTQMVKKALKNEVPLVIGRKGTGKTALFRFLLVSDQNPCVVHAPEGLQTPAWQLRSDGFRHIQEQMVDKDGFEWKHFWLIYIMKAVLHQSDLTGPESEISDLLDAPADNQWDLIKNIGQAQERTAMFRPFLEKNFLELDQKSPRRVLLFDGLDTGFGNEEKDRDTRMRSLTGLFSVLTEWEKRLSNIHFKIMLREDIWTRLRFENKSHLYGRTAVLKWADQAQFLKVVLKQAFQSGVFQGTVQSIFEQAMGFSPSAVDAWEDARVFDAWNILVGERMAGGKTAFTRNWVWSRLGDANLDHAPRNLNFLFELALEWETEAQKKNPYHRSVIRPRALMKQLPEVSHRALSSLLEEFPELETLQRTLAQIGSTPFKAGFLDDPEIFATLDLAKEVGLLRIHEETDGNVLRYTIPELYRWGLNMGRKGPV</sequence>
<accession>A0A931G841</accession>
<dbReference type="Proteomes" id="UP000706172">
    <property type="component" value="Unassembled WGS sequence"/>
</dbReference>
<reference evidence="1" key="1">
    <citation type="submission" date="2020-07" db="EMBL/GenBank/DDBJ databases">
        <title>Severe corrosion of carbon steel in oil field produced water can be linked to methanogenic archaea containing a special type of NiFe hydrogenase.</title>
        <authorList>
            <person name="Lahme S."/>
            <person name="Mand J."/>
            <person name="Longwell J."/>
            <person name="Smith R."/>
            <person name="Enning D."/>
        </authorList>
    </citation>
    <scope>NUCLEOTIDE SEQUENCE</scope>
    <source>
        <strain evidence="1">MIC098Bin6</strain>
    </source>
</reference>
<name>A0A931G841_9BACT</name>
<dbReference type="NCBIfam" id="NF047389">
    <property type="entry name" value="ATPase_Sll1717"/>
    <property type="match status" value="1"/>
</dbReference>
<feature type="non-terminal residue" evidence="1">
    <location>
        <position position="1"/>
    </location>
</feature>
<organism evidence="1 2">
    <name type="scientific">Desulfotignum balticum</name>
    <dbReference type="NCBI Taxonomy" id="115781"/>
    <lineage>
        <taxon>Bacteria</taxon>
        <taxon>Pseudomonadati</taxon>
        <taxon>Thermodesulfobacteriota</taxon>
        <taxon>Desulfobacteria</taxon>
        <taxon>Desulfobacterales</taxon>
        <taxon>Desulfobacteraceae</taxon>
        <taxon>Desulfotignum</taxon>
    </lineage>
</organism>
<comment type="caution">
    <text evidence="1">The sequence shown here is derived from an EMBL/GenBank/DDBJ whole genome shotgun (WGS) entry which is preliminary data.</text>
</comment>
<gene>
    <name evidence="1" type="ORF">H0S81_05090</name>
</gene>
<dbReference type="PANTHER" id="PTHR13696:SF52">
    <property type="entry name" value="PARA FAMILY PROTEIN CT_582"/>
    <property type="match status" value="1"/>
</dbReference>
<proteinExistence type="predicted"/>
<dbReference type="AlphaFoldDB" id="A0A931G841"/>
<dbReference type="EMBL" id="JACCQK010000265">
    <property type="protein sequence ID" value="MBG0779283.1"/>
    <property type="molecule type" value="Genomic_DNA"/>
</dbReference>
<dbReference type="InterPro" id="IPR059206">
    <property type="entry name" value="Sll1717-like"/>
</dbReference>
<protein>
    <submittedName>
        <fullName evidence="1">ParA family protein</fullName>
    </submittedName>
</protein>
<evidence type="ECO:0000313" key="2">
    <source>
        <dbReference type="Proteomes" id="UP000706172"/>
    </source>
</evidence>
<dbReference type="PANTHER" id="PTHR13696">
    <property type="entry name" value="P-LOOP CONTAINING NUCLEOSIDE TRIPHOSPHATE HYDROLASE"/>
    <property type="match status" value="1"/>
</dbReference>